<evidence type="ECO:0000313" key="5">
    <source>
        <dbReference type="RefSeq" id="XP_022336898.1"/>
    </source>
</evidence>
<sequence>MIEDRMHQSYDLCLMHTFLVSKVTMWIFLVINYLMISSIIPNQRVVGNSTPCRRYDYGCCFNEYNVNGNCRECPLGTFGVNCSSECPEGYYGKLCKEECDCTLNHYCDHRFGCQECPPGTFGLNCSGTCPNKYYGRFCLEECKCKSNEYCDIQKGCLQCDCTICDPTYGCHQKNKDSPYSPTSLFPAKNNVSSRDSTNSISTKSTEYIWKSTAIVLTGALIVVLIVIGRKKCSSWVLKRKWGNAAVPSVLFRVQNTVCSIDESLVNHRGDSNHGSGDRNFTSLQKRHSSPNFFLKSREDDTSFADVVEQTYGKVWGENGSVLTKPLNSNLSKTEDEQANKLNNGLSILSEDKCRQYSSLRHNRYSHRKENRNRQTVEKESRESEQPNNDYDDATSCFKANPTNRNNYLDVELSSCYLQNENKAHHHDIITEERASSRYQEVDFGPTYSNESPDPSYNNQVQVPDYETERCSSNHTGSKEDTESASNNSLYTSLIVGESSEYVSSSNEKENYNQYEL</sequence>
<keyword evidence="3" id="KW-1133">Transmembrane helix</keyword>
<dbReference type="GeneID" id="111133094"/>
<keyword evidence="4" id="KW-1185">Reference proteome</keyword>
<evidence type="ECO:0000256" key="2">
    <source>
        <dbReference type="SAM" id="MobiDB-lite"/>
    </source>
</evidence>
<feature type="transmembrane region" description="Helical" evidence="3">
    <location>
        <begin position="207"/>
        <end position="228"/>
    </location>
</feature>
<feature type="compositionally biased region" description="Basic and acidic residues" evidence="2">
    <location>
        <begin position="371"/>
        <end position="384"/>
    </location>
</feature>
<keyword evidence="3" id="KW-0472">Membrane</keyword>
<dbReference type="Gene3D" id="2.170.300.10">
    <property type="entry name" value="Tie2 ligand-binding domain superfamily"/>
    <property type="match status" value="1"/>
</dbReference>
<feature type="region of interest" description="Disordered" evidence="2">
    <location>
        <begin position="466"/>
        <end position="487"/>
    </location>
</feature>
<gene>
    <name evidence="5" type="primary">LOC111133094</name>
</gene>
<dbReference type="AlphaFoldDB" id="A0A8B8EBE9"/>
<dbReference type="RefSeq" id="XP_022336898.1">
    <property type="nucleotide sequence ID" value="XM_022481190.1"/>
</dbReference>
<dbReference type="GO" id="GO:0005044">
    <property type="term" value="F:scavenger receptor activity"/>
    <property type="evidence" value="ECO:0007669"/>
    <property type="project" value="InterPro"/>
</dbReference>
<keyword evidence="1" id="KW-0245">EGF-like domain</keyword>
<evidence type="ECO:0000256" key="3">
    <source>
        <dbReference type="SAM" id="Phobius"/>
    </source>
</evidence>
<dbReference type="PANTHER" id="PTHR24043">
    <property type="entry name" value="SCAVENGER RECEPTOR CLASS F"/>
    <property type="match status" value="1"/>
</dbReference>
<evidence type="ECO:0000256" key="1">
    <source>
        <dbReference type="ARBA" id="ARBA00022536"/>
    </source>
</evidence>
<keyword evidence="3" id="KW-0812">Transmembrane</keyword>
<reference evidence="5" key="1">
    <citation type="submission" date="2025-08" db="UniProtKB">
        <authorList>
            <consortium name="RefSeq"/>
        </authorList>
    </citation>
    <scope>IDENTIFICATION</scope>
    <source>
        <tissue evidence="5">Whole sample</tissue>
    </source>
</reference>
<evidence type="ECO:0000313" key="4">
    <source>
        <dbReference type="Proteomes" id="UP000694844"/>
    </source>
</evidence>
<feature type="transmembrane region" description="Helical" evidence="3">
    <location>
        <begin position="12"/>
        <end position="35"/>
    </location>
</feature>
<dbReference type="KEGG" id="cvn:111133094"/>
<feature type="region of interest" description="Disordered" evidence="2">
    <location>
        <begin position="358"/>
        <end position="397"/>
    </location>
</feature>
<accession>A0A8B8EBE9</accession>
<name>A0A8B8EBE9_CRAVI</name>
<dbReference type="Proteomes" id="UP000694844">
    <property type="component" value="Chromosome 5"/>
</dbReference>
<dbReference type="InterPro" id="IPR042635">
    <property type="entry name" value="MEGF10/SREC1/2-like"/>
</dbReference>
<proteinExistence type="predicted"/>
<protein>
    <submittedName>
        <fullName evidence="5">Uncharacterized protein LOC111133094</fullName>
    </submittedName>
</protein>
<feature type="compositionally biased region" description="Basic residues" evidence="2">
    <location>
        <begin position="360"/>
        <end position="370"/>
    </location>
</feature>
<feature type="compositionally biased region" description="Basic and acidic residues" evidence="2">
    <location>
        <begin position="466"/>
        <end position="481"/>
    </location>
</feature>
<dbReference type="OrthoDB" id="18487at2759"/>
<organism evidence="4 5">
    <name type="scientific">Crassostrea virginica</name>
    <name type="common">Eastern oyster</name>
    <dbReference type="NCBI Taxonomy" id="6565"/>
    <lineage>
        <taxon>Eukaryota</taxon>
        <taxon>Metazoa</taxon>
        <taxon>Spiralia</taxon>
        <taxon>Lophotrochozoa</taxon>
        <taxon>Mollusca</taxon>
        <taxon>Bivalvia</taxon>
        <taxon>Autobranchia</taxon>
        <taxon>Pteriomorphia</taxon>
        <taxon>Ostreida</taxon>
        <taxon>Ostreoidea</taxon>
        <taxon>Ostreidae</taxon>
        <taxon>Crassostrea</taxon>
    </lineage>
</organism>